<keyword evidence="5" id="KW-0788">Thiol protease</keyword>
<keyword evidence="8" id="KW-1185">Reference proteome</keyword>
<gene>
    <name evidence="7" type="ORF">BJ959_000431</name>
</gene>
<keyword evidence="2" id="KW-0963">Cytoplasm</keyword>
<keyword evidence="4 7" id="KW-0378">Hydrolase</keyword>
<protein>
    <recommendedName>
        <fullName evidence="6">Pyroglutamyl-peptidase I</fullName>
        <ecNumber evidence="6">3.4.19.3</ecNumber>
    </recommendedName>
</protein>
<reference evidence="7 8" key="1">
    <citation type="submission" date="2020-08" db="EMBL/GenBank/DDBJ databases">
        <title>Sequencing the genomes of 1000 actinobacteria strains.</title>
        <authorList>
            <person name="Klenk H.-P."/>
        </authorList>
    </citation>
    <scope>NUCLEOTIDE SEQUENCE [LARGE SCALE GENOMIC DNA]</scope>
    <source>
        <strain evidence="7 8">DSM 23889</strain>
    </source>
</reference>
<dbReference type="Gene3D" id="3.40.630.20">
    <property type="entry name" value="Peptidase C15, pyroglutamyl peptidase I-like"/>
    <property type="match status" value="1"/>
</dbReference>
<dbReference type="NCBIfam" id="NF009676">
    <property type="entry name" value="PRK13197.1"/>
    <property type="match status" value="1"/>
</dbReference>
<dbReference type="InterPro" id="IPR029762">
    <property type="entry name" value="PGP-I_bact-type"/>
</dbReference>
<dbReference type="CDD" id="cd00501">
    <property type="entry name" value="Peptidase_C15"/>
    <property type="match status" value="1"/>
</dbReference>
<feature type="active site" evidence="6">
    <location>
        <position position="156"/>
    </location>
</feature>
<dbReference type="EMBL" id="JACHBS010000001">
    <property type="protein sequence ID" value="MBB5616935.1"/>
    <property type="molecule type" value="Genomic_DNA"/>
</dbReference>
<dbReference type="GO" id="GO:0006508">
    <property type="term" value="P:proteolysis"/>
    <property type="evidence" value="ECO:0007669"/>
    <property type="project" value="UniProtKB-KW"/>
</dbReference>
<accession>A0A840X701</accession>
<dbReference type="InterPro" id="IPR033694">
    <property type="entry name" value="PGPEP1_Cys_AS"/>
</dbReference>
<dbReference type="PANTHER" id="PTHR23402:SF1">
    <property type="entry name" value="PYROGLUTAMYL-PEPTIDASE I"/>
    <property type="match status" value="1"/>
</dbReference>
<dbReference type="PROSITE" id="PS01334">
    <property type="entry name" value="PYRASE_CYS"/>
    <property type="match status" value="1"/>
</dbReference>
<dbReference type="PANTHER" id="PTHR23402">
    <property type="entry name" value="PROTEASE FAMILY C15 PYROGLUTAMYL-PEPTIDASE I-RELATED"/>
    <property type="match status" value="1"/>
</dbReference>
<dbReference type="PRINTS" id="PR00706">
    <property type="entry name" value="PYROGLUPTASE"/>
</dbReference>
<dbReference type="EC" id="3.4.19.3" evidence="6"/>
<organism evidence="7 8">
    <name type="scientific">Microcella frigidaquae</name>
    <dbReference type="NCBI Taxonomy" id="424758"/>
    <lineage>
        <taxon>Bacteria</taxon>
        <taxon>Bacillati</taxon>
        <taxon>Actinomycetota</taxon>
        <taxon>Actinomycetes</taxon>
        <taxon>Micrococcales</taxon>
        <taxon>Microbacteriaceae</taxon>
        <taxon>Microcella</taxon>
    </lineage>
</organism>
<comment type="caution">
    <text evidence="7">The sequence shown here is derived from an EMBL/GenBank/DDBJ whole genome shotgun (WGS) entry which is preliminary data.</text>
</comment>
<evidence type="ECO:0000313" key="7">
    <source>
        <dbReference type="EMBL" id="MBB5616935.1"/>
    </source>
</evidence>
<evidence type="ECO:0000256" key="1">
    <source>
        <dbReference type="ARBA" id="ARBA00006641"/>
    </source>
</evidence>
<sequence>MSVVAPPTDHTRAHPTVLVTGFEPFAGAPVNPSGELARRLAELGHPDCRIVAEVLPVSFARAAPLLAAAIEAHDPDIVIALGLAETRHAITPERVALNLADARIADNDGDQPRDLAIEPGGPAARFTGLPVKAIAHDIAAAGIPAEVSLTAGSYVCNHAFYALMGLVEQRTAHRSATGEADARPLRAGFIHVPATPQLGGSPQFTLDELERGIRIAISTTLATRPHHDADLPGGSTH</sequence>
<dbReference type="GO" id="GO:0016920">
    <property type="term" value="F:pyroglutamyl-peptidase activity"/>
    <property type="evidence" value="ECO:0007669"/>
    <property type="project" value="UniProtKB-EC"/>
</dbReference>
<dbReference type="SUPFAM" id="SSF53182">
    <property type="entry name" value="Pyrrolidone carboxyl peptidase (pyroglutamate aminopeptidase)"/>
    <property type="match status" value="1"/>
</dbReference>
<proteinExistence type="inferred from homology"/>
<dbReference type="AlphaFoldDB" id="A0A840X701"/>
<comment type="similarity">
    <text evidence="1">Belongs to the peptidase C15 family.</text>
</comment>
<dbReference type="NCBIfam" id="TIGR00504">
    <property type="entry name" value="pyro_pdase"/>
    <property type="match status" value="1"/>
</dbReference>
<evidence type="ECO:0000256" key="3">
    <source>
        <dbReference type="ARBA" id="ARBA00022670"/>
    </source>
</evidence>
<dbReference type="InterPro" id="IPR000816">
    <property type="entry name" value="Peptidase_C15"/>
</dbReference>
<dbReference type="Pfam" id="PF01470">
    <property type="entry name" value="Peptidase_C15"/>
    <property type="match status" value="1"/>
</dbReference>
<dbReference type="Proteomes" id="UP000552883">
    <property type="component" value="Unassembled WGS sequence"/>
</dbReference>
<dbReference type="RefSeq" id="WP_153980919.1">
    <property type="nucleotide sequence ID" value="NZ_BAAANZ010000022.1"/>
</dbReference>
<name>A0A840X701_9MICO</name>
<dbReference type="OrthoDB" id="9779738at2"/>
<evidence type="ECO:0000256" key="5">
    <source>
        <dbReference type="ARBA" id="ARBA00022807"/>
    </source>
</evidence>
<comment type="catalytic activity">
    <reaction evidence="6">
        <text>Release of an N-terminal pyroglutamyl group from a polypeptide, the second amino acid generally not being Pro.</text>
        <dbReference type="EC" id="3.4.19.3"/>
    </reaction>
</comment>
<evidence type="ECO:0000256" key="4">
    <source>
        <dbReference type="ARBA" id="ARBA00022801"/>
    </source>
</evidence>
<evidence type="ECO:0000256" key="6">
    <source>
        <dbReference type="PROSITE-ProRule" id="PRU10077"/>
    </source>
</evidence>
<dbReference type="PIRSF" id="PIRSF015592">
    <property type="entry name" value="Prld-crbxl_pptds"/>
    <property type="match status" value="1"/>
</dbReference>
<dbReference type="GO" id="GO:0005829">
    <property type="term" value="C:cytosol"/>
    <property type="evidence" value="ECO:0007669"/>
    <property type="project" value="InterPro"/>
</dbReference>
<evidence type="ECO:0000313" key="8">
    <source>
        <dbReference type="Proteomes" id="UP000552883"/>
    </source>
</evidence>
<keyword evidence="3" id="KW-0645">Protease</keyword>
<dbReference type="InterPro" id="IPR016125">
    <property type="entry name" value="Peptidase_C15-like"/>
</dbReference>
<evidence type="ECO:0000256" key="2">
    <source>
        <dbReference type="ARBA" id="ARBA00022490"/>
    </source>
</evidence>
<dbReference type="InterPro" id="IPR036440">
    <property type="entry name" value="Peptidase_C15-like_sf"/>
</dbReference>